<gene>
    <name evidence="9" type="primary">MED8</name>
    <name evidence="11" type="ORF">F5X68DRAFT_259025</name>
</gene>
<keyword evidence="12" id="KW-1185">Reference proteome</keyword>
<dbReference type="OrthoDB" id="5329317at2759"/>
<dbReference type="PANTHER" id="PTHR13074:SF9">
    <property type="entry name" value="MEDIATOR OF RNA POLYMERASE II TRANSCRIPTION SUBUNIT 8"/>
    <property type="match status" value="1"/>
</dbReference>
<evidence type="ECO:0000256" key="9">
    <source>
        <dbReference type="RuleBase" id="RU364144"/>
    </source>
</evidence>
<comment type="subcellular location">
    <subcellularLocation>
        <location evidence="1 9">Nucleus</location>
    </subcellularLocation>
</comment>
<dbReference type="GO" id="GO:0016592">
    <property type="term" value="C:mediator complex"/>
    <property type="evidence" value="ECO:0007669"/>
    <property type="project" value="InterPro"/>
</dbReference>
<name>A0A9P9ADA1_9PEZI</name>
<dbReference type="GO" id="GO:0000978">
    <property type="term" value="F:RNA polymerase II cis-regulatory region sequence-specific DNA binding"/>
    <property type="evidence" value="ECO:0007669"/>
    <property type="project" value="TreeGrafter"/>
</dbReference>
<evidence type="ECO:0000256" key="8">
    <source>
        <dbReference type="ARBA" id="ARBA00031261"/>
    </source>
</evidence>
<feature type="compositionally biased region" description="Low complexity" evidence="10">
    <location>
        <begin position="220"/>
        <end position="230"/>
    </location>
</feature>
<dbReference type="AlphaFoldDB" id="A0A9P9ADA1"/>
<evidence type="ECO:0000256" key="7">
    <source>
        <dbReference type="ARBA" id="ARBA00023242"/>
    </source>
</evidence>
<comment type="subunit">
    <text evidence="9">Component of the Mediator complex.</text>
</comment>
<evidence type="ECO:0000256" key="1">
    <source>
        <dbReference type="ARBA" id="ARBA00004123"/>
    </source>
</evidence>
<feature type="compositionally biased region" description="Acidic residues" evidence="10">
    <location>
        <begin position="194"/>
        <end position="215"/>
    </location>
</feature>
<comment type="function">
    <text evidence="9">Component of the Mediator complex, a coactivator involved in the regulated transcription of nearly all RNA polymerase II-dependent genes. Mediator functions as a bridge to convey information from gene-specific regulatory proteins to the basal RNA polymerase II transcription machinery. Mediator is recruited to promoters by direct interactions with regulatory proteins and serves as a scaffold for the assembly of a functional preinitiation complex with RNA polymerase II and the general transcription factors.</text>
</comment>
<dbReference type="EMBL" id="JAGSXJ010000004">
    <property type="protein sequence ID" value="KAH6692339.1"/>
    <property type="molecule type" value="Genomic_DNA"/>
</dbReference>
<keyword evidence="4 9" id="KW-0805">Transcription regulation</keyword>
<feature type="region of interest" description="Disordered" evidence="10">
    <location>
        <begin position="188"/>
        <end position="236"/>
    </location>
</feature>
<reference evidence="11" key="1">
    <citation type="journal article" date="2021" name="Nat. Commun.">
        <title>Genetic determinants of endophytism in the Arabidopsis root mycobiome.</title>
        <authorList>
            <person name="Mesny F."/>
            <person name="Miyauchi S."/>
            <person name="Thiergart T."/>
            <person name="Pickel B."/>
            <person name="Atanasova L."/>
            <person name="Karlsson M."/>
            <person name="Huettel B."/>
            <person name="Barry K.W."/>
            <person name="Haridas S."/>
            <person name="Chen C."/>
            <person name="Bauer D."/>
            <person name="Andreopoulos W."/>
            <person name="Pangilinan J."/>
            <person name="LaButti K."/>
            <person name="Riley R."/>
            <person name="Lipzen A."/>
            <person name="Clum A."/>
            <person name="Drula E."/>
            <person name="Henrissat B."/>
            <person name="Kohler A."/>
            <person name="Grigoriev I.V."/>
            <person name="Martin F.M."/>
            <person name="Hacquard S."/>
        </authorList>
    </citation>
    <scope>NUCLEOTIDE SEQUENCE</scope>
    <source>
        <strain evidence="11">MPI-SDFR-AT-0117</strain>
    </source>
</reference>
<keyword evidence="6 9" id="KW-0804">Transcription</keyword>
<evidence type="ECO:0000256" key="10">
    <source>
        <dbReference type="SAM" id="MobiDB-lite"/>
    </source>
</evidence>
<evidence type="ECO:0000256" key="5">
    <source>
        <dbReference type="ARBA" id="ARBA00023159"/>
    </source>
</evidence>
<comment type="caution">
    <text evidence="11">The sequence shown here is derived from an EMBL/GenBank/DDBJ whole genome shotgun (WGS) entry which is preliminary data.</text>
</comment>
<comment type="similarity">
    <text evidence="2 9">Belongs to the Mediator complex subunit 8 family.</text>
</comment>
<dbReference type="Gene3D" id="6.10.250.2610">
    <property type="match status" value="1"/>
</dbReference>
<evidence type="ECO:0000256" key="3">
    <source>
        <dbReference type="ARBA" id="ARBA00020637"/>
    </source>
</evidence>
<evidence type="ECO:0000313" key="12">
    <source>
        <dbReference type="Proteomes" id="UP000770015"/>
    </source>
</evidence>
<evidence type="ECO:0000313" key="11">
    <source>
        <dbReference type="EMBL" id="KAH6692339.1"/>
    </source>
</evidence>
<dbReference type="GO" id="GO:0003712">
    <property type="term" value="F:transcription coregulator activity"/>
    <property type="evidence" value="ECO:0007669"/>
    <property type="project" value="InterPro"/>
</dbReference>
<dbReference type="GO" id="GO:0070847">
    <property type="term" value="C:core mediator complex"/>
    <property type="evidence" value="ECO:0007669"/>
    <property type="project" value="TreeGrafter"/>
</dbReference>
<evidence type="ECO:0000256" key="2">
    <source>
        <dbReference type="ARBA" id="ARBA00005716"/>
    </source>
</evidence>
<dbReference type="PANTHER" id="PTHR13074">
    <property type="entry name" value="MEDIATOR OF RNA POLYMERASE II TRANSCRIPTION SUBUNIT 8"/>
    <property type="match status" value="1"/>
</dbReference>
<keyword evidence="5 9" id="KW-0010">Activator</keyword>
<dbReference type="Gene3D" id="1.20.58.1710">
    <property type="match status" value="1"/>
</dbReference>
<keyword evidence="7 9" id="KW-0539">Nucleus</keyword>
<dbReference type="Pfam" id="PF10232">
    <property type="entry name" value="Med8"/>
    <property type="match status" value="1"/>
</dbReference>
<dbReference type="GO" id="GO:0006357">
    <property type="term" value="P:regulation of transcription by RNA polymerase II"/>
    <property type="evidence" value="ECO:0007669"/>
    <property type="project" value="InterPro"/>
</dbReference>
<evidence type="ECO:0000256" key="4">
    <source>
        <dbReference type="ARBA" id="ARBA00023015"/>
    </source>
</evidence>
<evidence type="ECO:0000256" key="6">
    <source>
        <dbReference type="ARBA" id="ARBA00023163"/>
    </source>
</evidence>
<dbReference type="Proteomes" id="UP000770015">
    <property type="component" value="Unassembled WGS sequence"/>
</dbReference>
<organism evidence="11 12">
    <name type="scientific">Plectosphaerella plurivora</name>
    <dbReference type="NCBI Taxonomy" id="936078"/>
    <lineage>
        <taxon>Eukaryota</taxon>
        <taxon>Fungi</taxon>
        <taxon>Dikarya</taxon>
        <taxon>Ascomycota</taxon>
        <taxon>Pezizomycotina</taxon>
        <taxon>Sordariomycetes</taxon>
        <taxon>Hypocreomycetidae</taxon>
        <taxon>Glomerellales</taxon>
        <taxon>Plectosphaerellaceae</taxon>
        <taxon>Plectosphaerella</taxon>
    </lineage>
</organism>
<accession>A0A9P9ADA1</accession>
<protein>
    <recommendedName>
        <fullName evidence="3 9">Mediator of RNA polymerase II transcription subunit 8</fullName>
    </recommendedName>
    <alternativeName>
        <fullName evidence="8 9">Mediator complex subunit 8</fullName>
    </alternativeName>
</protein>
<proteinExistence type="inferred from homology"/>
<sequence>MAYAAKGQGNALGLSDDESKALEQTRQRLYQLSNSISSLRQSIVNSNPLPPSSSLLAQYQILLRNLQSTLDVLTENSVPFAHMSVHPAVNYPGRTQENVLLTLLRKKREPSVEERIEQGLETTAGLRAAVEGEGDDMKNGIQRLEEVWESLREWTTERVTSYVRDGEAVDVYTKKERAAGIENVRSGLRRALEEPDEDEDEDESDEGDDDEDVDLDVIMGETTAPTGQTTAPPPEPELLFWFAARGDYDIPPNVELEKDAAKRARLSGVPRM</sequence>
<dbReference type="InterPro" id="IPR019364">
    <property type="entry name" value="Mediatior_Med8_fun/met"/>
</dbReference>